<dbReference type="Gene3D" id="2.60.120.1440">
    <property type="match status" value="1"/>
</dbReference>
<dbReference type="PIRSF" id="PIRSF018266">
    <property type="entry name" value="FecR"/>
    <property type="match status" value="1"/>
</dbReference>
<dbReference type="AlphaFoldDB" id="A0A8J2UP86"/>
<reference evidence="4" key="1">
    <citation type="journal article" date="2014" name="Int. J. Syst. Evol. Microbiol.">
        <title>Complete genome sequence of Corynebacterium casei LMG S-19264T (=DSM 44701T), isolated from a smear-ripened cheese.</title>
        <authorList>
            <consortium name="US DOE Joint Genome Institute (JGI-PGF)"/>
            <person name="Walter F."/>
            <person name="Albersmeier A."/>
            <person name="Kalinowski J."/>
            <person name="Ruckert C."/>
        </authorList>
    </citation>
    <scope>NUCLEOTIDE SEQUENCE</scope>
    <source>
        <strain evidence="4">CCM 7086</strain>
    </source>
</reference>
<feature type="domain" description="FecR N-terminal" evidence="3">
    <location>
        <begin position="29"/>
        <end position="68"/>
    </location>
</feature>
<feature type="domain" description="FecR protein" evidence="2">
    <location>
        <begin position="123"/>
        <end position="221"/>
    </location>
</feature>
<dbReference type="InterPro" id="IPR012373">
    <property type="entry name" value="Ferrdict_sens_TM"/>
</dbReference>
<evidence type="ECO:0000313" key="4">
    <source>
        <dbReference type="EMBL" id="GGC12713.1"/>
    </source>
</evidence>
<accession>A0A8J2UP86</accession>
<gene>
    <name evidence="4" type="primary">fecR</name>
    <name evidence="4" type="ORF">GCM10007205_22040</name>
</gene>
<comment type="caution">
    <text evidence="4">The sequence shown here is derived from an EMBL/GenBank/DDBJ whole genome shotgun (WGS) entry which is preliminary data.</text>
</comment>
<sequence length="338" mass="36967">MKQANPIAAAGMAPSETNRSLERRIAMRAAEWFVLLDSGEAGATEKADFQRWHDSDPEHARAWARIQHVSRRAGSVPAAIGSPILRRAAMLDRRIAIKALALLIAAPPAAVLAWNMWPQQGQRYVTATGEQRDVTLPDGTRLRLNTASDISLAYSTHERVVVLHTGEVLIETASDPMQTQGAGRPFLVRTAEGQVRAIGTRFVVRQLDAMSIVSVLQGAVELMPMHGSAPRRLEAGQQGSFDEHSVGAVEAVDATHGGAWAQGVLAVHDVRLDEFVAELSRYRRGYIRCDAAVAHLRLTGAFQLADTDRILQNLIELLPVEVTFYTRYWTAISARNAG</sequence>
<keyword evidence="1" id="KW-0472">Membrane</keyword>
<keyword evidence="1" id="KW-0812">Transmembrane</keyword>
<proteinExistence type="predicted"/>
<feature type="transmembrane region" description="Helical" evidence="1">
    <location>
        <begin position="95"/>
        <end position="117"/>
    </location>
</feature>
<dbReference type="PANTHER" id="PTHR30273:SF2">
    <property type="entry name" value="PROTEIN FECR"/>
    <property type="match status" value="1"/>
</dbReference>
<evidence type="ECO:0000259" key="2">
    <source>
        <dbReference type="Pfam" id="PF04773"/>
    </source>
</evidence>
<keyword evidence="1" id="KW-1133">Transmembrane helix</keyword>
<keyword evidence="5" id="KW-1185">Reference proteome</keyword>
<dbReference type="Pfam" id="PF04773">
    <property type="entry name" value="FecR"/>
    <property type="match status" value="1"/>
</dbReference>
<dbReference type="PANTHER" id="PTHR30273">
    <property type="entry name" value="PERIPLASMIC SIGNAL SENSOR AND SIGMA FACTOR ACTIVATOR FECR-RELATED"/>
    <property type="match status" value="1"/>
</dbReference>
<evidence type="ECO:0000256" key="1">
    <source>
        <dbReference type="SAM" id="Phobius"/>
    </source>
</evidence>
<dbReference type="GO" id="GO:0016989">
    <property type="term" value="F:sigma factor antagonist activity"/>
    <property type="evidence" value="ECO:0007669"/>
    <property type="project" value="TreeGrafter"/>
</dbReference>
<evidence type="ECO:0000313" key="5">
    <source>
        <dbReference type="Proteomes" id="UP000620266"/>
    </source>
</evidence>
<dbReference type="Pfam" id="PF16220">
    <property type="entry name" value="DUF4880"/>
    <property type="match status" value="1"/>
</dbReference>
<name>A0A8J2UP86_9BURK</name>
<evidence type="ECO:0000259" key="3">
    <source>
        <dbReference type="Pfam" id="PF16220"/>
    </source>
</evidence>
<dbReference type="RefSeq" id="WP_229728997.1">
    <property type="nucleotide sequence ID" value="NZ_BMCG01000004.1"/>
</dbReference>
<reference evidence="4" key="2">
    <citation type="submission" date="2020-09" db="EMBL/GenBank/DDBJ databases">
        <authorList>
            <person name="Sun Q."/>
            <person name="Sedlacek I."/>
        </authorList>
    </citation>
    <scope>NUCLEOTIDE SEQUENCE</scope>
    <source>
        <strain evidence="4">CCM 7086</strain>
    </source>
</reference>
<dbReference type="Proteomes" id="UP000620266">
    <property type="component" value="Unassembled WGS sequence"/>
</dbReference>
<organism evidence="4 5">
    <name type="scientific">Oxalicibacterium flavum</name>
    <dbReference type="NCBI Taxonomy" id="179467"/>
    <lineage>
        <taxon>Bacteria</taxon>
        <taxon>Pseudomonadati</taxon>
        <taxon>Pseudomonadota</taxon>
        <taxon>Betaproteobacteria</taxon>
        <taxon>Burkholderiales</taxon>
        <taxon>Oxalobacteraceae</taxon>
        <taxon>Oxalicibacterium</taxon>
    </lineage>
</organism>
<protein>
    <submittedName>
        <fullName evidence="4">Sensor</fullName>
    </submittedName>
</protein>
<dbReference type="InterPro" id="IPR032623">
    <property type="entry name" value="FecR_N"/>
</dbReference>
<dbReference type="EMBL" id="BMCG01000004">
    <property type="protein sequence ID" value="GGC12713.1"/>
    <property type="molecule type" value="Genomic_DNA"/>
</dbReference>
<dbReference type="InterPro" id="IPR006860">
    <property type="entry name" value="FecR"/>
</dbReference>